<dbReference type="STRING" id="1121950.SAMN02745243_03933"/>
<gene>
    <name evidence="1" type="ORF">SAMN02745243_03933</name>
</gene>
<dbReference type="Pfam" id="PF07751">
    <property type="entry name" value="Abi_2"/>
    <property type="match status" value="1"/>
</dbReference>
<organism evidence="1 2">
    <name type="scientific">Hespellia stercorisuis DSM 15480</name>
    <dbReference type="NCBI Taxonomy" id="1121950"/>
    <lineage>
        <taxon>Bacteria</taxon>
        <taxon>Bacillati</taxon>
        <taxon>Bacillota</taxon>
        <taxon>Clostridia</taxon>
        <taxon>Lachnospirales</taxon>
        <taxon>Lachnospiraceae</taxon>
        <taxon>Hespellia</taxon>
    </lineage>
</organism>
<keyword evidence="2" id="KW-1185">Reference proteome</keyword>
<dbReference type="RefSeq" id="WP_073113185.1">
    <property type="nucleotide sequence ID" value="NZ_FQZY01000103.1"/>
</dbReference>
<evidence type="ECO:0000313" key="1">
    <source>
        <dbReference type="EMBL" id="SHK88801.1"/>
    </source>
</evidence>
<accession>A0A1M6W4W4</accession>
<sequence length="317" mass="37579">MASIEPPITLEQQVVMMKKYVLFRQRKRMQDFLSYAGYFRASRYGKYLLSQVGAVGRKSKQDELFQLYEFDVNLRRILNFYCNRVEVKFKSAMSNACAIDVNDGTFYLDRQYYTPSKAERDAKKRKHNISYFNNRFFPDIVKKESDLRRNIVKYPELKEYRSGGNRHHNNLPVWVTFSYVEMGTVTMMYSYLRGDLRKKILDYSFGKGRYTKKDTELVDTWLDAVRNLRNYCAHNSMVVGMNSSVVLLDSQDQQSVLTKDNDLFSRLYALKKLLPKEDTKRLKNDIMKLVKRTPIDVYLLNILPQNWEALYDNIQTF</sequence>
<name>A0A1M6W4W4_9FIRM</name>
<proteinExistence type="predicted"/>
<dbReference type="EMBL" id="FQZY01000103">
    <property type="protein sequence ID" value="SHK88801.1"/>
    <property type="molecule type" value="Genomic_DNA"/>
</dbReference>
<dbReference type="InterPro" id="IPR011664">
    <property type="entry name" value="Abi_system_AbiD/AbiF-like"/>
</dbReference>
<protein>
    <submittedName>
        <fullName evidence="1">Abortive infection bacteriophage resistance protein</fullName>
    </submittedName>
</protein>
<dbReference type="AlphaFoldDB" id="A0A1M6W4W4"/>
<evidence type="ECO:0000313" key="2">
    <source>
        <dbReference type="Proteomes" id="UP000184301"/>
    </source>
</evidence>
<reference evidence="1 2" key="1">
    <citation type="submission" date="2016-11" db="EMBL/GenBank/DDBJ databases">
        <authorList>
            <person name="Jaros S."/>
            <person name="Januszkiewicz K."/>
            <person name="Wedrychowicz H."/>
        </authorList>
    </citation>
    <scope>NUCLEOTIDE SEQUENCE [LARGE SCALE GENOMIC DNA]</scope>
    <source>
        <strain evidence="1 2">DSM 15480</strain>
    </source>
</reference>
<dbReference type="Proteomes" id="UP000184301">
    <property type="component" value="Unassembled WGS sequence"/>
</dbReference>
<dbReference type="OrthoDB" id="5363652at2"/>